<evidence type="ECO:0000259" key="1">
    <source>
        <dbReference type="Pfam" id="PF13472"/>
    </source>
</evidence>
<proteinExistence type="predicted"/>
<dbReference type="SUPFAM" id="SSF52266">
    <property type="entry name" value="SGNH hydrolase"/>
    <property type="match status" value="1"/>
</dbReference>
<name>A0ABP6BYB7_9ACTN</name>
<dbReference type="Pfam" id="PF13472">
    <property type="entry name" value="Lipase_GDSL_2"/>
    <property type="match status" value="1"/>
</dbReference>
<reference evidence="3" key="1">
    <citation type="journal article" date="2019" name="Int. J. Syst. Evol. Microbiol.">
        <title>The Global Catalogue of Microorganisms (GCM) 10K type strain sequencing project: providing services to taxonomists for standard genome sequencing and annotation.</title>
        <authorList>
            <consortium name="The Broad Institute Genomics Platform"/>
            <consortium name="The Broad Institute Genome Sequencing Center for Infectious Disease"/>
            <person name="Wu L."/>
            <person name="Ma J."/>
        </authorList>
    </citation>
    <scope>NUCLEOTIDE SEQUENCE [LARGE SCALE GENOMIC DNA]</scope>
    <source>
        <strain evidence="3">JCM 16373</strain>
    </source>
</reference>
<dbReference type="RefSeq" id="WP_344561376.1">
    <property type="nucleotide sequence ID" value="NZ_BAAARJ010000001.1"/>
</dbReference>
<dbReference type="InterPro" id="IPR036514">
    <property type="entry name" value="SGNH_hydro_sf"/>
</dbReference>
<evidence type="ECO:0000313" key="3">
    <source>
        <dbReference type="Proteomes" id="UP001501447"/>
    </source>
</evidence>
<dbReference type="Gene3D" id="3.40.50.1110">
    <property type="entry name" value="SGNH hydrolase"/>
    <property type="match status" value="1"/>
</dbReference>
<sequence length="333" mass="34980">MGKRQVTGHWRAAGPYLRGVGWWDGERCVRADPHDATRLPLDTWARAAVPVGVRLEFTAQGPFEVRYRASTLGTVDALREGTTAWEALREDGERVALVPDAPREGERVVRIDWPGGPGVLYPPVAYCPVPLGVRGAEPAPALPRWLVYGDSITEGWSAGGPALSWPPLAGRALGLDPVNLGYAGSARGELPSAEQLAGLPGAAITLAFGCNCWTGVPHSPSLLYEVTRAFLELVRTGHPRTPLLVVSPLPRPEAERAPNALGATLGDLRAAVEEAVRDRMAAGDGELALLPGAGLLGRGHLVDGVHPGDAGHALVASAVAETLSKLLPPEVTG</sequence>
<organism evidence="2 3">
    <name type="scientific">Streptomyces axinellae</name>
    <dbReference type="NCBI Taxonomy" id="552788"/>
    <lineage>
        <taxon>Bacteria</taxon>
        <taxon>Bacillati</taxon>
        <taxon>Actinomycetota</taxon>
        <taxon>Actinomycetes</taxon>
        <taxon>Kitasatosporales</taxon>
        <taxon>Streptomycetaceae</taxon>
        <taxon>Streptomyces</taxon>
    </lineage>
</organism>
<dbReference type="Proteomes" id="UP001501447">
    <property type="component" value="Unassembled WGS sequence"/>
</dbReference>
<evidence type="ECO:0000313" key="2">
    <source>
        <dbReference type="EMBL" id="GAA2593654.1"/>
    </source>
</evidence>
<comment type="caution">
    <text evidence="2">The sequence shown here is derived from an EMBL/GenBank/DDBJ whole genome shotgun (WGS) entry which is preliminary data.</text>
</comment>
<dbReference type="InterPro" id="IPR013830">
    <property type="entry name" value="SGNH_hydro"/>
</dbReference>
<dbReference type="EMBL" id="BAAARJ010000001">
    <property type="protein sequence ID" value="GAA2593654.1"/>
    <property type="molecule type" value="Genomic_DNA"/>
</dbReference>
<accession>A0ABP6BYB7</accession>
<gene>
    <name evidence="2" type="ORF">GCM10009863_03460</name>
</gene>
<keyword evidence="3" id="KW-1185">Reference proteome</keyword>
<protein>
    <recommendedName>
        <fullName evidence="1">SGNH hydrolase-type esterase domain-containing protein</fullName>
    </recommendedName>
</protein>
<feature type="domain" description="SGNH hydrolase-type esterase" evidence="1">
    <location>
        <begin position="147"/>
        <end position="314"/>
    </location>
</feature>